<accession>A0A1Y2BKE4</accession>
<keyword evidence="5" id="KW-0862">Zinc</keyword>
<sequence length="318" mass="35639">MKVVYTPIHAKHYPPKELELGQFVPFKETPQRVEQILQSLKSYGDEFELIEPAGYGMAPIERVHTKEYISYFKDAYEKWISRGGNRDGVFPDAFAVRDFANGGNETGGMMGMPGYFCFDMTGIIAEGTFEAADLCGGYCFFNNAAIAVRHLIETKKIERVCILDIDYHHGNGTQSIFYKESNPLYVSLHGSPDYPMYWGKGSEEGEGNGRGFNINIPLPIGTRDSEYIAALKSVIDTRIMEYDPQIIVVSLGVDTFVDDVVGNFLLTSDCYTEMGRIIASLRRPTLFVMEGGYDIPAIGRNVTNVLRGFETSFQVKQQ</sequence>
<evidence type="ECO:0000256" key="1">
    <source>
        <dbReference type="ARBA" id="ARBA00001947"/>
    </source>
</evidence>
<dbReference type="AlphaFoldDB" id="A0A1Y2BKE4"/>
<evidence type="ECO:0000313" key="7">
    <source>
        <dbReference type="EMBL" id="ORY35232.1"/>
    </source>
</evidence>
<reference evidence="7 8" key="1">
    <citation type="submission" date="2016-07" db="EMBL/GenBank/DDBJ databases">
        <title>Pervasive Adenine N6-methylation of Active Genes in Fungi.</title>
        <authorList>
            <consortium name="DOE Joint Genome Institute"/>
            <person name="Mondo S.J."/>
            <person name="Dannebaum R.O."/>
            <person name="Kuo R.C."/>
            <person name="Labutti K."/>
            <person name="Haridas S."/>
            <person name="Kuo A."/>
            <person name="Salamov A."/>
            <person name="Ahrendt S.R."/>
            <person name="Lipzen A."/>
            <person name="Sullivan W."/>
            <person name="Andreopoulos W.B."/>
            <person name="Clum A."/>
            <person name="Lindquist E."/>
            <person name="Daum C."/>
            <person name="Ramamoorthy G.K."/>
            <person name="Gryganskyi A."/>
            <person name="Culley D."/>
            <person name="Magnuson J.K."/>
            <person name="James T.Y."/>
            <person name="O'Malley M.A."/>
            <person name="Stajich J.E."/>
            <person name="Spatafora J.W."/>
            <person name="Visel A."/>
            <person name="Grigoriev I.V."/>
        </authorList>
    </citation>
    <scope>NUCLEOTIDE SEQUENCE [LARGE SCALE GENOMIC DNA]</scope>
    <source>
        <strain evidence="7 8">JEL800</strain>
    </source>
</reference>
<dbReference type="GO" id="GO:0040029">
    <property type="term" value="P:epigenetic regulation of gene expression"/>
    <property type="evidence" value="ECO:0007669"/>
    <property type="project" value="TreeGrafter"/>
</dbReference>
<proteinExistence type="inferred from homology"/>
<evidence type="ECO:0000259" key="6">
    <source>
        <dbReference type="Pfam" id="PF00850"/>
    </source>
</evidence>
<dbReference type="InterPro" id="IPR023696">
    <property type="entry name" value="Ureohydrolase_dom_sf"/>
</dbReference>
<dbReference type="InterPro" id="IPR023801">
    <property type="entry name" value="His_deacetylse_dom"/>
</dbReference>
<dbReference type="STRING" id="329046.A0A1Y2BKE4"/>
<dbReference type="Pfam" id="PF00850">
    <property type="entry name" value="Hist_deacetyl"/>
    <property type="match status" value="1"/>
</dbReference>
<dbReference type="CDD" id="cd10001">
    <property type="entry name" value="HDAC_classII_APAH"/>
    <property type="match status" value="1"/>
</dbReference>
<organism evidence="7 8">
    <name type="scientific">Rhizoclosmatium globosum</name>
    <dbReference type="NCBI Taxonomy" id="329046"/>
    <lineage>
        <taxon>Eukaryota</taxon>
        <taxon>Fungi</taxon>
        <taxon>Fungi incertae sedis</taxon>
        <taxon>Chytridiomycota</taxon>
        <taxon>Chytridiomycota incertae sedis</taxon>
        <taxon>Chytridiomycetes</taxon>
        <taxon>Chytridiales</taxon>
        <taxon>Chytriomycetaceae</taxon>
        <taxon>Rhizoclosmatium</taxon>
    </lineage>
</organism>
<dbReference type="SUPFAM" id="SSF52768">
    <property type="entry name" value="Arginase/deacetylase"/>
    <property type="match status" value="1"/>
</dbReference>
<dbReference type="GO" id="GO:0046872">
    <property type="term" value="F:metal ion binding"/>
    <property type="evidence" value="ECO:0007669"/>
    <property type="project" value="UniProtKB-KW"/>
</dbReference>
<evidence type="ECO:0000313" key="8">
    <source>
        <dbReference type="Proteomes" id="UP000193642"/>
    </source>
</evidence>
<dbReference type="Gene3D" id="3.40.800.20">
    <property type="entry name" value="Histone deacetylase domain"/>
    <property type="match status" value="1"/>
</dbReference>
<evidence type="ECO:0000256" key="4">
    <source>
        <dbReference type="ARBA" id="ARBA00022801"/>
    </source>
</evidence>
<keyword evidence="3" id="KW-0479">Metal-binding</keyword>
<evidence type="ECO:0000256" key="2">
    <source>
        <dbReference type="ARBA" id="ARBA00005947"/>
    </source>
</evidence>
<dbReference type="PANTHER" id="PTHR10625">
    <property type="entry name" value="HISTONE DEACETYLASE HDAC1-RELATED"/>
    <property type="match status" value="1"/>
</dbReference>
<comment type="caution">
    <text evidence="7">The sequence shown here is derived from an EMBL/GenBank/DDBJ whole genome shotgun (WGS) entry which is preliminary data.</text>
</comment>
<dbReference type="InterPro" id="IPR000286">
    <property type="entry name" value="HDACs"/>
</dbReference>
<dbReference type="GO" id="GO:0004407">
    <property type="term" value="F:histone deacetylase activity"/>
    <property type="evidence" value="ECO:0007669"/>
    <property type="project" value="TreeGrafter"/>
</dbReference>
<evidence type="ECO:0000256" key="5">
    <source>
        <dbReference type="ARBA" id="ARBA00022833"/>
    </source>
</evidence>
<dbReference type="EMBL" id="MCGO01000060">
    <property type="protein sequence ID" value="ORY35232.1"/>
    <property type="molecule type" value="Genomic_DNA"/>
</dbReference>
<comment type="cofactor">
    <cofactor evidence="1">
        <name>Zn(2+)</name>
        <dbReference type="ChEBI" id="CHEBI:29105"/>
    </cofactor>
</comment>
<dbReference type="PRINTS" id="PR01270">
    <property type="entry name" value="HDASUPER"/>
</dbReference>
<dbReference type="GO" id="GO:0016787">
    <property type="term" value="F:hydrolase activity"/>
    <property type="evidence" value="ECO:0007669"/>
    <property type="project" value="UniProtKB-KW"/>
</dbReference>
<dbReference type="OrthoDB" id="424012at2759"/>
<keyword evidence="4" id="KW-0378">Hydrolase</keyword>
<keyword evidence="8" id="KW-1185">Reference proteome</keyword>
<dbReference type="PANTHER" id="PTHR10625:SF17">
    <property type="entry name" value="HISTONE DEACETYLASE 8"/>
    <property type="match status" value="1"/>
</dbReference>
<name>A0A1Y2BKE4_9FUNG</name>
<comment type="similarity">
    <text evidence="2">Belongs to the histone deacetylase family.</text>
</comment>
<dbReference type="Proteomes" id="UP000193642">
    <property type="component" value="Unassembled WGS sequence"/>
</dbReference>
<evidence type="ECO:0000256" key="3">
    <source>
        <dbReference type="ARBA" id="ARBA00022723"/>
    </source>
</evidence>
<dbReference type="InterPro" id="IPR037138">
    <property type="entry name" value="His_deacetylse_dom_sf"/>
</dbReference>
<gene>
    <name evidence="7" type="ORF">BCR33DRAFT_770687</name>
</gene>
<feature type="domain" description="Histone deacetylase" evidence="6">
    <location>
        <begin position="28"/>
        <end position="307"/>
    </location>
</feature>
<protein>
    <submittedName>
        <fullName evidence="7">Arginase/deacetylase</fullName>
    </submittedName>
</protein>